<dbReference type="InterPro" id="IPR000873">
    <property type="entry name" value="AMP-dep_synth/lig_dom"/>
</dbReference>
<keyword evidence="1" id="KW-0596">Phosphopantetheine</keyword>
<dbReference type="InterPro" id="IPR014043">
    <property type="entry name" value="Acyl_transferase_dom"/>
</dbReference>
<dbReference type="Gene3D" id="3.40.47.10">
    <property type="match status" value="1"/>
</dbReference>
<dbReference type="PROSITE" id="PS52004">
    <property type="entry name" value="KS3_2"/>
    <property type="match status" value="1"/>
</dbReference>
<dbReference type="InterPro" id="IPR016036">
    <property type="entry name" value="Malonyl_transacylase_ACP-bd"/>
</dbReference>
<dbReference type="InterPro" id="IPR032821">
    <property type="entry name" value="PKS_assoc"/>
</dbReference>
<dbReference type="SUPFAM" id="SSF53474">
    <property type="entry name" value="alpha/beta-Hydrolases"/>
    <property type="match status" value="1"/>
</dbReference>
<dbReference type="InterPro" id="IPR018201">
    <property type="entry name" value="Ketoacyl_synth_AS"/>
</dbReference>
<dbReference type="SMART" id="SM00824">
    <property type="entry name" value="PKS_TE"/>
    <property type="match status" value="1"/>
</dbReference>
<dbReference type="SUPFAM" id="SSF56801">
    <property type="entry name" value="Acetyl-CoA synthetase-like"/>
    <property type="match status" value="1"/>
</dbReference>
<accession>A0ABV7MF99</accession>
<dbReference type="Pfam" id="PF16197">
    <property type="entry name" value="KAsynt_C_assoc"/>
    <property type="match status" value="1"/>
</dbReference>
<evidence type="ECO:0000259" key="5">
    <source>
        <dbReference type="PROSITE" id="PS50075"/>
    </source>
</evidence>
<dbReference type="Gene3D" id="3.30.559.30">
    <property type="entry name" value="Nonribosomal peptide synthetase, condensation domain"/>
    <property type="match status" value="1"/>
</dbReference>
<dbReference type="InterPro" id="IPR045851">
    <property type="entry name" value="AMP-bd_C_sf"/>
</dbReference>
<dbReference type="Gene3D" id="3.30.559.10">
    <property type="entry name" value="Chloramphenicol acetyltransferase-like domain"/>
    <property type="match status" value="1"/>
</dbReference>
<dbReference type="InterPro" id="IPR020802">
    <property type="entry name" value="TesA-like"/>
</dbReference>
<dbReference type="InterPro" id="IPR025110">
    <property type="entry name" value="AMP-bd_C"/>
</dbReference>
<feature type="domain" description="Carrier" evidence="5">
    <location>
        <begin position="1996"/>
        <end position="2071"/>
    </location>
</feature>
<sequence length="2356" mass="258354">MDYVTRPLSHGQMGLWLHHQKRPTGSEYNLPVELCIKAPFDIDALRRALQSLTDRHEMLRTTFHQDGEYVVQHIHETAPLSFRIVRLQGVDETDSHQAIAAEARSPFDLEHGPVFRAHLFICGATKEVLLLNFHHIISDAYSIRIFLLEFGRLYQACCGNTNMPDLTTATSYEEFIAWQERLLAGDDGQRMSAYWRSQFVDHDPDLALPTDRPRAALASHTGSVFSLDIERPLVARLERLAHKEKVTLATVLLAAYYVLLHRYGDQDDITLYVPRLGRPAGNFSGTFGYFVNLGALRQDLSGNPVFLDHLQRVRHFMRCARSHEYFPLPLLLEKLKLTAAPDRNPLAQAVFNFTPEAVSSLGFTPCDVDLSGLPAQVRFCETDIWIDLDVRILAGKEGVRLYVVYNTDLWDRSTIERLAKHYYLLLEAIADAPARRIGDYSLLTLEEERQLLHGWNETAAPFPSDVCLHNLIEAQAATFPDNIAVSCSFEALTYAVLEQRANRLARHLISKGIRLGDAVGVLVERSCDLIVGFLAVLKAGAVYLPLDPRLPPQRLRFMVRDAGASAVISKAELKDQTFGKALSGLNIEGANGCAVVLLDKDRTEIALHEVTPPHCPAGPSDLAYVIYTSGSTGQPKGVMIEHRSACNMAEDLKSTYQLGPDNRVLQFASCGFDASLFDFILALSSGGRLCLAPPSASLPGAELVEFMRRQRITAAGLTPTAWNSLPSTDLPDLKVIKSGGEPLPWSLIERWGEKRRIFNSYGPTETTVYCIRTEVKAEGQRPSIGRPAINTKAYILDRYGNPAPVGAIGELYIGGVGIARGYINSDELTREDFRPNPFDGEPQSRLYKTGDLARYLTDGTIEFLGRKDGQIKIRGMRVEFAEIERCLMGHEDVKACCVALTGSPRENASLTAYVVRRRGGSKDTDKLQSLLRAALPGNMIPSQFVFLPQLPTNRSGKIDRRALPEPRNASKLKTATLPTGGLQTELAEIWKDVLKLDSVGVEDSFFDVGGHSLAIVQVQARIHDRLGIDCKILDLFEHPTIRTLAAHLAPIPPGPRPAQDFNRPIRVAALENEPKQDRKAVAIIGMAGRFPGAGNVDQFWSNLVDGIESIADLDENTLREAGVDPDTLGKSNYVRREAVISGIDMFDAAFFSVSPKEATWMDPQQRILLETAYQALDHAGYGSRETADGRVGVFAGVGANHYLSEGEVGRDLLDSEKLQIRILNGHDFTATRIAYKLNLRGPCVSVQTACSTSLVAVHLACQSLRSNECDMALAGGASISLPHGKGYLHQKGHILSPDGHCRAFDANAQGTVRGSGSAVVVLKRLSDACRDGDYVWAVIRGSAINNDGAGKVGFTAPSADGQAAVIQAALTDADVSADTIGYVEAHGTGTYLGDPIEISGLTKAFRSQTAKKQFCAIGSVKTNIGHLDAAAGVTGLIKLATMLNKSVIPASLHFDMPNPNIDFQESPVFVNKTCTAWPKVSGPRRGGVSSFGIGGTNAHTIVEEAPPRSSGQGGRRLYVFPVSGASRPALTETLRRLAGFMRRSDVQHSAADIAYTLQKGRADLRYRSSFVGSDMLELADQLDQAALRAGVSREVSSREHRIVFMFSGQGGQQIGMCRELYEEEPVFRSAIDECANWLNEFAHIDFRPLLYCEDKSDGELEPQLEAVIQPVIFAMQYAMAKLFISWGIFPAAVMGHSIGEYAAAHIAGIISLPDAIQLTLIRGQLTSRVPAGGIVAVSLSPEELQPYWNERLSLAAINGPRQCVVSGPASEIAAFCEQLQTMSIASKRVQASHAVHSSLLDPILSEFRSHAEQVELHAPQIPFMSTVLGDCLEADVPLDGNYWVRNLRETVQFHRAFDRLVQSGHELFIEMGPGAALTTHSRRLMSRSDSRSLGAFAALPGGDLGQGDRVRLLQMLGKLWTRGIRIDWSGLHDHQRPYRTPLPPYPFDRKRYWLNAVETKEQGQNAGLNRPDTAATSADALTRNEEPRSSIVVETAGEAALDRQIAAVYRDILGLDDVALTDSFFDLGGDSLSALSVINRIEQLTGERLAVSRLLEHQTPRGLAIALSKTHGSASPSALVSIQTGGSRAPLFCPHPFGGHVLFYTPLAKALGAEQPLFGLQARGLNGEARPQLSIPEMAQDYVEAIKSVQPRGPYQLVGLSMGGSIAWEMACQLRDAGEEIAIVGLLDAKALHKPEEYTSSRYHRLLGNSPIPDSLSEQVVILSVLFPALKKHWRKLKSIKRERQVTALIDFGRQVGDVSEMSETQLDHLLAVAEANRIALRDYIPRRNDSRSVLFAAKRGLRISTNEPNGDLGWRQFARGRLEVHEVPGDHYTMVAPPHVSVLAKKLNNYLNRSD</sequence>
<evidence type="ECO:0000259" key="6">
    <source>
        <dbReference type="PROSITE" id="PS52004"/>
    </source>
</evidence>
<dbReference type="Pfam" id="PF13193">
    <property type="entry name" value="AMP-binding_C"/>
    <property type="match status" value="1"/>
</dbReference>
<dbReference type="PANTHER" id="PTHR43775">
    <property type="entry name" value="FATTY ACID SYNTHASE"/>
    <property type="match status" value="1"/>
</dbReference>
<dbReference type="NCBIfam" id="TIGR01733">
    <property type="entry name" value="AA-adenyl-dom"/>
    <property type="match status" value="1"/>
</dbReference>
<dbReference type="Proteomes" id="UP001595648">
    <property type="component" value="Unassembled WGS sequence"/>
</dbReference>
<dbReference type="InterPro" id="IPR010071">
    <property type="entry name" value="AA_adenyl_dom"/>
</dbReference>
<dbReference type="InterPro" id="IPR001242">
    <property type="entry name" value="Condensation_dom"/>
</dbReference>
<dbReference type="PANTHER" id="PTHR43775:SF51">
    <property type="entry name" value="INACTIVE PHENOLPHTHIOCEROL SYNTHESIS POLYKETIDE SYNTHASE TYPE I PKS1-RELATED"/>
    <property type="match status" value="1"/>
</dbReference>
<dbReference type="SMART" id="SM00823">
    <property type="entry name" value="PKS_PP"/>
    <property type="match status" value="2"/>
</dbReference>
<dbReference type="Pfam" id="PF00975">
    <property type="entry name" value="Thioesterase"/>
    <property type="match status" value="1"/>
</dbReference>
<evidence type="ECO:0000313" key="8">
    <source>
        <dbReference type="Proteomes" id="UP001595648"/>
    </source>
</evidence>
<dbReference type="PROSITE" id="PS50075">
    <property type="entry name" value="CARRIER"/>
    <property type="match status" value="2"/>
</dbReference>
<evidence type="ECO:0000313" key="7">
    <source>
        <dbReference type="EMBL" id="MFC3320520.1"/>
    </source>
</evidence>
<dbReference type="InterPro" id="IPR029058">
    <property type="entry name" value="AB_hydrolase_fold"/>
</dbReference>
<dbReference type="InterPro" id="IPR001227">
    <property type="entry name" value="Ac_transferase_dom_sf"/>
</dbReference>
<name>A0ABV7MF99_9HYPH</name>
<keyword evidence="8" id="KW-1185">Reference proteome</keyword>
<dbReference type="InterPro" id="IPR001031">
    <property type="entry name" value="Thioesterase"/>
</dbReference>
<dbReference type="CDD" id="cd19531">
    <property type="entry name" value="LCL_NRPS-like"/>
    <property type="match status" value="1"/>
</dbReference>
<dbReference type="InterPro" id="IPR016039">
    <property type="entry name" value="Thiolase-like"/>
</dbReference>
<dbReference type="InterPro" id="IPR014030">
    <property type="entry name" value="Ketoacyl_synth_N"/>
</dbReference>
<organism evidence="7 8">
    <name type="scientific">Mesorhizobium cantuariense</name>
    <dbReference type="NCBI Taxonomy" id="1300275"/>
    <lineage>
        <taxon>Bacteria</taxon>
        <taxon>Pseudomonadati</taxon>
        <taxon>Pseudomonadota</taxon>
        <taxon>Alphaproteobacteria</taxon>
        <taxon>Hyphomicrobiales</taxon>
        <taxon>Phyllobacteriaceae</taxon>
        <taxon>Mesorhizobium</taxon>
    </lineage>
</organism>
<dbReference type="Gene3D" id="3.30.70.3290">
    <property type="match status" value="1"/>
</dbReference>
<reference evidence="8" key="1">
    <citation type="journal article" date="2019" name="Int. J. Syst. Evol. Microbiol.">
        <title>The Global Catalogue of Microorganisms (GCM) 10K type strain sequencing project: providing services to taxonomists for standard genome sequencing and annotation.</title>
        <authorList>
            <consortium name="The Broad Institute Genomics Platform"/>
            <consortium name="The Broad Institute Genome Sequencing Center for Infectious Disease"/>
            <person name="Wu L."/>
            <person name="Ma J."/>
        </authorList>
    </citation>
    <scope>NUCLEOTIDE SEQUENCE [LARGE SCALE GENOMIC DNA]</scope>
    <source>
        <strain evidence="8">ICMP 19515</strain>
    </source>
</reference>
<dbReference type="SUPFAM" id="SSF47336">
    <property type="entry name" value="ACP-like"/>
    <property type="match status" value="2"/>
</dbReference>
<feature type="domain" description="Carrier" evidence="5">
    <location>
        <begin position="977"/>
        <end position="1052"/>
    </location>
</feature>
<dbReference type="InterPro" id="IPR042099">
    <property type="entry name" value="ANL_N_sf"/>
</dbReference>
<dbReference type="InterPro" id="IPR020841">
    <property type="entry name" value="PKS_Beta-ketoAc_synthase_dom"/>
</dbReference>
<dbReference type="SUPFAM" id="SSF55048">
    <property type="entry name" value="Probable ACP-binding domain of malonyl-CoA ACP transacylase"/>
    <property type="match status" value="1"/>
</dbReference>
<dbReference type="Gene3D" id="3.30.300.30">
    <property type="match status" value="1"/>
</dbReference>
<dbReference type="Pfam" id="PF00668">
    <property type="entry name" value="Condensation"/>
    <property type="match status" value="1"/>
</dbReference>
<dbReference type="Gene3D" id="3.40.50.12780">
    <property type="entry name" value="N-terminal domain of ligase-like"/>
    <property type="match status" value="1"/>
</dbReference>
<dbReference type="CDD" id="cd00833">
    <property type="entry name" value="PKS"/>
    <property type="match status" value="1"/>
</dbReference>
<dbReference type="SUPFAM" id="SSF52151">
    <property type="entry name" value="FabD/lysophospholipase-like"/>
    <property type="match status" value="1"/>
</dbReference>
<dbReference type="InterPro" id="IPR050091">
    <property type="entry name" value="PKS_NRPS_Biosynth_Enz"/>
</dbReference>
<dbReference type="InterPro" id="IPR036736">
    <property type="entry name" value="ACP-like_sf"/>
</dbReference>
<dbReference type="Gene3D" id="3.40.366.10">
    <property type="entry name" value="Malonyl-Coenzyme A Acyl Carrier Protein, domain 2"/>
    <property type="match status" value="1"/>
</dbReference>
<evidence type="ECO:0000256" key="4">
    <source>
        <dbReference type="ARBA" id="ARBA00029443"/>
    </source>
</evidence>
<dbReference type="InterPro" id="IPR020845">
    <property type="entry name" value="AMP-binding_CS"/>
</dbReference>
<proteinExistence type="inferred from homology"/>
<dbReference type="InterPro" id="IPR014031">
    <property type="entry name" value="Ketoacyl_synth_C"/>
</dbReference>
<dbReference type="Pfam" id="PF00109">
    <property type="entry name" value="ketoacyl-synt"/>
    <property type="match status" value="1"/>
</dbReference>
<dbReference type="InterPro" id="IPR016035">
    <property type="entry name" value="Acyl_Trfase/lysoPLipase"/>
</dbReference>
<comment type="caution">
    <text evidence="7">The sequence shown here is derived from an EMBL/GenBank/DDBJ whole genome shotgun (WGS) entry which is preliminary data.</text>
</comment>
<dbReference type="EMBL" id="JBHRVD010000001">
    <property type="protein sequence ID" value="MFC3320520.1"/>
    <property type="molecule type" value="Genomic_DNA"/>
</dbReference>
<dbReference type="RefSeq" id="WP_378976574.1">
    <property type="nucleotide sequence ID" value="NZ_JBHRVD010000001.1"/>
</dbReference>
<evidence type="ECO:0000256" key="3">
    <source>
        <dbReference type="ARBA" id="ARBA00022679"/>
    </source>
</evidence>
<dbReference type="Pfam" id="PF00698">
    <property type="entry name" value="Acyl_transf_1"/>
    <property type="match status" value="1"/>
</dbReference>
<evidence type="ECO:0000256" key="2">
    <source>
        <dbReference type="ARBA" id="ARBA00022553"/>
    </source>
</evidence>
<protein>
    <submittedName>
        <fullName evidence="7">Amino acid adenylation domain-containing protein</fullName>
    </submittedName>
</protein>
<dbReference type="CDD" id="cd05930">
    <property type="entry name" value="A_NRPS"/>
    <property type="match status" value="1"/>
</dbReference>
<dbReference type="InterPro" id="IPR023213">
    <property type="entry name" value="CAT-like_dom_sf"/>
</dbReference>
<keyword evidence="2" id="KW-0597">Phosphoprotein</keyword>
<dbReference type="InterPro" id="IPR009081">
    <property type="entry name" value="PP-bd_ACP"/>
</dbReference>
<dbReference type="SUPFAM" id="SSF52777">
    <property type="entry name" value="CoA-dependent acyltransferases"/>
    <property type="match status" value="2"/>
</dbReference>
<dbReference type="Pfam" id="PF00501">
    <property type="entry name" value="AMP-binding"/>
    <property type="match status" value="1"/>
</dbReference>
<dbReference type="Gene3D" id="1.10.1200.10">
    <property type="entry name" value="ACP-like"/>
    <property type="match status" value="2"/>
</dbReference>
<dbReference type="SMART" id="SM00825">
    <property type="entry name" value="PKS_KS"/>
    <property type="match status" value="1"/>
</dbReference>
<dbReference type="PROSITE" id="PS00455">
    <property type="entry name" value="AMP_BINDING"/>
    <property type="match status" value="1"/>
</dbReference>
<dbReference type="InterPro" id="IPR020806">
    <property type="entry name" value="PKS_PP-bd"/>
</dbReference>
<dbReference type="SMART" id="SM00827">
    <property type="entry name" value="PKS_AT"/>
    <property type="match status" value="1"/>
</dbReference>
<dbReference type="Gene3D" id="3.40.50.1820">
    <property type="entry name" value="alpha/beta hydrolase"/>
    <property type="match status" value="1"/>
</dbReference>
<dbReference type="SUPFAM" id="SSF53901">
    <property type="entry name" value="Thiolase-like"/>
    <property type="match status" value="1"/>
</dbReference>
<dbReference type="PROSITE" id="PS00606">
    <property type="entry name" value="KS3_1"/>
    <property type="match status" value="1"/>
</dbReference>
<dbReference type="Pfam" id="PF02801">
    <property type="entry name" value="Ketoacyl-synt_C"/>
    <property type="match status" value="1"/>
</dbReference>
<dbReference type="Pfam" id="PF00550">
    <property type="entry name" value="PP-binding"/>
    <property type="match status" value="2"/>
</dbReference>
<evidence type="ECO:0000256" key="1">
    <source>
        <dbReference type="ARBA" id="ARBA00022450"/>
    </source>
</evidence>
<gene>
    <name evidence="7" type="ORF">ACFOJ9_01340</name>
</gene>
<keyword evidence="3" id="KW-0808">Transferase</keyword>
<comment type="similarity">
    <text evidence="4">In the C-terminal section; belongs to the NRP synthetase family.</text>
</comment>
<feature type="domain" description="Ketosynthase family 3 (KS3)" evidence="6">
    <location>
        <begin position="1078"/>
        <end position="1504"/>
    </location>
</feature>